<keyword evidence="4" id="KW-1185">Reference proteome</keyword>
<keyword evidence="1" id="KW-0464">Manganese</keyword>
<dbReference type="GO" id="GO:0009098">
    <property type="term" value="P:L-leucine biosynthetic process"/>
    <property type="evidence" value="ECO:0007669"/>
    <property type="project" value="TreeGrafter"/>
</dbReference>
<gene>
    <name evidence="3" type="ORF">HUT05_29325</name>
</gene>
<dbReference type="InterPro" id="IPR000891">
    <property type="entry name" value="PYR_CT"/>
</dbReference>
<evidence type="ECO:0000313" key="4">
    <source>
        <dbReference type="Proteomes" id="UP000509418"/>
    </source>
</evidence>
<feature type="domain" description="Pyruvate carboxyltransferase" evidence="2">
    <location>
        <begin position="1"/>
        <end position="93"/>
    </location>
</feature>
<dbReference type="Proteomes" id="UP000509418">
    <property type="component" value="Chromosome"/>
</dbReference>
<evidence type="ECO:0000259" key="2">
    <source>
        <dbReference type="PROSITE" id="PS50991"/>
    </source>
</evidence>
<name>A0A7H8TC34_STRCX</name>
<dbReference type="Pfam" id="PF00682">
    <property type="entry name" value="HMGL-like"/>
    <property type="match status" value="1"/>
</dbReference>
<evidence type="ECO:0000256" key="1">
    <source>
        <dbReference type="ARBA" id="ARBA00023211"/>
    </source>
</evidence>
<dbReference type="SUPFAM" id="SSF51569">
    <property type="entry name" value="Aldolase"/>
    <property type="match status" value="1"/>
</dbReference>
<dbReference type="Gene3D" id="3.20.20.70">
    <property type="entry name" value="Aldolase class I"/>
    <property type="match status" value="1"/>
</dbReference>
<dbReference type="InterPro" id="IPR050073">
    <property type="entry name" value="2-IPM_HCS-like"/>
</dbReference>
<dbReference type="PANTHER" id="PTHR10277:SF9">
    <property type="entry name" value="2-ISOPROPYLMALATE SYNTHASE 1, CHLOROPLASTIC-RELATED"/>
    <property type="match status" value="1"/>
</dbReference>
<reference evidence="3 4" key="1">
    <citation type="submission" date="2020-06" db="EMBL/GenBank/DDBJ databases">
        <title>Genome mining for natural products.</title>
        <authorList>
            <person name="Zhang B."/>
            <person name="Shi J."/>
            <person name="Ge H."/>
        </authorList>
    </citation>
    <scope>NUCLEOTIDE SEQUENCE [LARGE SCALE GENOMIC DNA]</scope>
    <source>
        <strain evidence="3 4">NA02069</strain>
    </source>
</reference>
<sequence>MADTCGALLPDHVSRLIGSLKSTVETELGFHAHDFLTLAYANSIAAVTAGASYIDCSFLGLGRGAGNLQTELALIRHRLPNRQITGEAARFLECRRELARIAGREERSLVSMACGALNLTPVEETTLLKLADAAKVPESEAALRFVASGQDAGTLRADGAGAGWLVPAGSR</sequence>
<dbReference type="AlphaFoldDB" id="A0A7H8TC34"/>
<dbReference type="PANTHER" id="PTHR10277">
    <property type="entry name" value="HOMOCITRATE SYNTHASE-RELATED"/>
    <property type="match status" value="1"/>
</dbReference>
<organism evidence="3 4">
    <name type="scientific">Streptomyces chartreusis</name>
    <dbReference type="NCBI Taxonomy" id="1969"/>
    <lineage>
        <taxon>Bacteria</taxon>
        <taxon>Bacillati</taxon>
        <taxon>Actinomycetota</taxon>
        <taxon>Actinomycetes</taxon>
        <taxon>Kitasatosporales</taxon>
        <taxon>Streptomycetaceae</taxon>
        <taxon>Streptomyces</taxon>
    </lineage>
</organism>
<dbReference type="EMBL" id="CP056041">
    <property type="protein sequence ID" value="QKZ21081.1"/>
    <property type="molecule type" value="Genomic_DNA"/>
</dbReference>
<accession>A0A7H8TC34</accession>
<dbReference type="InterPro" id="IPR013785">
    <property type="entry name" value="Aldolase_TIM"/>
</dbReference>
<dbReference type="PROSITE" id="PS50991">
    <property type="entry name" value="PYR_CT"/>
    <property type="match status" value="1"/>
</dbReference>
<protein>
    <recommendedName>
        <fullName evidence="2">Pyruvate carboxyltransferase domain-containing protein</fullName>
    </recommendedName>
</protein>
<dbReference type="GO" id="GO:0003852">
    <property type="term" value="F:2-isopropylmalate synthase activity"/>
    <property type="evidence" value="ECO:0007669"/>
    <property type="project" value="TreeGrafter"/>
</dbReference>
<evidence type="ECO:0000313" key="3">
    <source>
        <dbReference type="EMBL" id="QKZ21081.1"/>
    </source>
</evidence>
<proteinExistence type="predicted"/>